<dbReference type="Pfam" id="PF00291">
    <property type="entry name" value="PALP"/>
    <property type="match status" value="1"/>
</dbReference>
<dbReference type="GO" id="GO:0006567">
    <property type="term" value="P:L-threonine catabolic process"/>
    <property type="evidence" value="ECO:0007669"/>
    <property type="project" value="InterPro"/>
</dbReference>
<comment type="function">
    <text evidence="7">Catalyzes the anaerobic formation of alpha-ketobutyrate and ammonia from threonine in a two-step reaction. The first step involved a dehydration of threonine and a production of enamine intermediates (aminocrotonate), which tautomerizes to its imine form (iminobutyrate). Both intermediates are unstable and short-lived. The second step is the nonenzymatic hydrolysis of the enamine/imine intermediates to form 2-ketobutyrate and free ammonia. In the low water environment of the cell, the second step is accelerated by RidA.</text>
</comment>
<dbReference type="PANTHER" id="PTHR48078">
    <property type="entry name" value="THREONINE DEHYDRATASE, MITOCHONDRIAL-RELATED"/>
    <property type="match status" value="1"/>
</dbReference>
<comment type="caution">
    <text evidence="10">The sequence shown here is derived from an EMBL/GenBank/DDBJ whole genome shotgun (WGS) entry which is preliminary data.</text>
</comment>
<evidence type="ECO:0000256" key="6">
    <source>
        <dbReference type="ARBA" id="ARBA00023239"/>
    </source>
</evidence>
<dbReference type="FunFam" id="3.40.50.1100:FF:000005">
    <property type="entry name" value="Threonine dehydratase catabolic"/>
    <property type="match status" value="1"/>
</dbReference>
<evidence type="ECO:0000313" key="11">
    <source>
        <dbReference type="Proteomes" id="UP000824078"/>
    </source>
</evidence>
<dbReference type="GO" id="GO:0003941">
    <property type="term" value="F:L-serine ammonia-lyase activity"/>
    <property type="evidence" value="ECO:0007669"/>
    <property type="project" value="TreeGrafter"/>
</dbReference>
<dbReference type="PROSITE" id="PS51671">
    <property type="entry name" value="ACT"/>
    <property type="match status" value="1"/>
</dbReference>
<evidence type="ECO:0000256" key="2">
    <source>
        <dbReference type="ARBA" id="ARBA00001933"/>
    </source>
</evidence>
<evidence type="ECO:0000256" key="4">
    <source>
        <dbReference type="ARBA" id="ARBA00012096"/>
    </source>
</evidence>
<reference evidence="10" key="1">
    <citation type="submission" date="2020-10" db="EMBL/GenBank/DDBJ databases">
        <authorList>
            <person name="Gilroy R."/>
        </authorList>
    </citation>
    <scope>NUCLEOTIDE SEQUENCE</scope>
    <source>
        <strain evidence="10">ChiHjej12B11-29160</strain>
    </source>
</reference>
<accession>A0A9D1HWK8</accession>
<evidence type="ECO:0000313" key="10">
    <source>
        <dbReference type="EMBL" id="HIU23906.1"/>
    </source>
</evidence>
<protein>
    <recommendedName>
        <fullName evidence="4">threonine ammonia-lyase</fullName>
        <ecNumber evidence="4">4.3.1.19</ecNumber>
    </recommendedName>
    <alternativeName>
        <fullName evidence="8">Threonine deaminase</fullName>
    </alternativeName>
</protein>
<dbReference type="EMBL" id="DVMQ01000011">
    <property type="protein sequence ID" value="HIU23906.1"/>
    <property type="molecule type" value="Genomic_DNA"/>
</dbReference>
<dbReference type="InterPro" id="IPR036052">
    <property type="entry name" value="TrpB-like_PALP_sf"/>
</dbReference>
<dbReference type="InterPro" id="IPR002912">
    <property type="entry name" value="ACT_dom"/>
</dbReference>
<organism evidence="10 11">
    <name type="scientific">Candidatus Coprovicinus avistercoris</name>
    <dbReference type="NCBI Taxonomy" id="2840754"/>
    <lineage>
        <taxon>Bacteria</taxon>
        <taxon>Bacillati</taxon>
        <taxon>Actinomycetota</taxon>
        <taxon>Coriobacteriia</taxon>
        <taxon>Coriobacteriales</taxon>
        <taxon>Coriobacteriaceae</taxon>
        <taxon>Coriobacteriaceae incertae sedis</taxon>
        <taxon>Candidatus Coprovicinus</taxon>
    </lineage>
</organism>
<dbReference type="AlphaFoldDB" id="A0A9D1HWK8"/>
<feature type="domain" description="ACT" evidence="9">
    <location>
        <begin position="325"/>
        <end position="403"/>
    </location>
</feature>
<name>A0A9D1HWK8_9ACTN</name>
<gene>
    <name evidence="10" type="ORF">IAD17_03170</name>
</gene>
<dbReference type="GO" id="GO:0006565">
    <property type="term" value="P:L-serine catabolic process"/>
    <property type="evidence" value="ECO:0007669"/>
    <property type="project" value="TreeGrafter"/>
</dbReference>
<evidence type="ECO:0000256" key="1">
    <source>
        <dbReference type="ARBA" id="ARBA00001274"/>
    </source>
</evidence>
<dbReference type="InterPro" id="IPR005789">
    <property type="entry name" value="Thr_deHydtase_catblc"/>
</dbReference>
<reference evidence="10" key="2">
    <citation type="journal article" date="2021" name="PeerJ">
        <title>Extensive microbial diversity within the chicken gut microbiome revealed by metagenomics and culture.</title>
        <authorList>
            <person name="Gilroy R."/>
            <person name="Ravi A."/>
            <person name="Getino M."/>
            <person name="Pursley I."/>
            <person name="Horton D.L."/>
            <person name="Alikhan N.F."/>
            <person name="Baker D."/>
            <person name="Gharbi K."/>
            <person name="Hall N."/>
            <person name="Watson M."/>
            <person name="Adriaenssens E.M."/>
            <person name="Foster-Nyarko E."/>
            <person name="Jarju S."/>
            <person name="Secka A."/>
            <person name="Antonio M."/>
            <person name="Oren A."/>
            <person name="Chaudhuri R.R."/>
            <person name="La Ragione R."/>
            <person name="Hildebrand F."/>
            <person name="Pallen M.J."/>
        </authorList>
    </citation>
    <scope>NUCLEOTIDE SEQUENCE</scope>
    <source>
        <strain evidence="10">ChiHjej12B11-29160</strain>
    </source>
</reference>
<evidence type="ECO:0000259" key="9">
    <source>
        <dbReference type="PROSITE" id="PS51671"/>
    </source>
</evidence>
<evidence type="ECO:0000256" key="7">
    <source>
        <dbReference type="ARBA" id="ARBA00025527"/>
    </source>
</evidence>
<keyword evidence="6 10" id="KW-0456">Lyase</keyword>
<dbReference type="NCBIfam" id="TIGR01127">
    <property type="entry name" value="ilvA_1Cterm"/>
    <property type="match status" value="1"/>
</dbReference>
<dbReference type="PANTHER" id="PTHR48078:SF6">
    <property type="entry name" value="L-THREONINE DEHYDRATASE CATABOLIC TDCB"/>
    <property type="match status" value="1"/>
</dbReference>
<keyword evidence="5" id="KW-0663">Pyridoxal phosphate</keyword>
<evidence type="ECO:0000256" key="8">
    <source>
        <dbReference type="ARBA" id="ARBA00031427"/>
    </source>
</evidence>
<proteinExistence type="inferred from homology"/>
<dbReference type="SUPFAM" id="SSF55021">
    <property type="entry name" value="ACT-like"/>
    <property type="match status" value="1"/>
</dbReference>
<dbReference type="CDD" id="cd01562">
    <property type="entry name" value="Thr-dehyd"/>
    <property type="match status" value="1"/>
</dbReference>
<comment type="similarity">
    <text evidence="3">Belongs to the serine/threonine dehydratase family.</text>
</comment>
<dbReference type="Gene3D" id="3.30.70.260">
    <property type="match status" value="1"/>
</dbReference>
<dbReference type="InterPro" id="IPR050147">
    <property type="entry name" value="Ser/Thr_Dehydratase"/>
</dbReference>
<dbReference type="EC" id="4.3.1.19" evidence="4"/>
<dbReference type="InterPro" id="IPR001926">
    <property type="entry name" value="TrpB-like_PALP"/>
</dbReference>
<dbReference type="InterPro" id="IPR045865">
    <property type="entry name" value="ACT-like_dom_sf"/>
</dbReference>
<dbReference type="Proteomes" id="UP000824078">
    <property type="component" value="Unassembled WGS sequence"/>
</dbReference>
<dbReference type="CDD" id="cd04886">
    <property type="entry name" value="ACT_ThrD-II-like"/>
    <property type="match status" value="1"/>
</dbReference>
<dbReference type="Gene3D" id="3.40.50.1100">
    <property type="match status" value="2"/>
</dbReference>
<dbReference type="SUPFAM" id="SSF53686">
    <property type="entry name" value="Tryptophan synthase beta subunit-like PLP-dependent enzymes"/>
    <property type="match status" value="1"/>
</dbReference>
<comment type="cofactor">
    <cofactor evidence="2">
        <name>pyridoxal 5'-phosphate</name>
        <dbReference type="ChEBI" id="CHEBI:597326"/>
    </cofactor>
</comment>
<sequence length="403" mass="43172">MLTLEAFEDASEKVREVTRETKLVESPSFSTISGNRVWLKPENMQRTGAYKVRGAYYKISTLSEEELSHGLITASAGNHAQGVAYAASRAGVRAVVVMPTTTPLIKVERTKGYGAEVVLAGDVYDEACDYALELAEREGLTFIHPFNDPVVATGQGTIAMEIVQELPLVDTILVPVGGGGLSCGVSTFAKLYNPKIRVVGVEPAGAPSLTAALEAGHPVRIPSANTIADGTAVLEVGDAVFPYLRDNLDDVITVPDEELIVAFLDMVENHKMIVENSGLLTVAALKHLPAENKRVVAILSGGNMDVITMSSVVQHGLIQRGRIFTVSVLLPDRPGMLVRVANAIAEQNGNVIKLEHNQFVSTNRNAAVELRVTIEAYGEEHKGQIVQALKQAGFAPELVQTSL</sequence>
<dbReference type="InterPro" id="IPR044561">
    <property type="entry name" value="ACT_ThrD-II-like"/>
</dbReference>
<comment type="catalytic activity">
    <reaction evidence="1">
        <text>L-threonine = 2-oxobutanoate + NH4(+)</text>
        <dbReference type="Rhea" id="RHEA:22108"/>
        <dbReference type="ChEBI" id="CHEBI:16763"/>
        <dbReference type="ChEBI" id="CHEBI:28938"/>
        <dbReference type="ChEBI" id="CHEBI:57926"/>
        <dbReference type="EC" id="4.3.1.19"/>
    </reaction>
</comment>
<dbReference type="GO" id="GO:0009097">
    <property type="term" value="P:isoleucine biosynthetic process"/>
    <property type="evidence" value="ECO:0007669"/>
    <property type="project" value="TreeGrafter"/>
</dbReference>
<evidence type="ECO:0000256" key="3">
    <source>
        <dbReference type="ARBA" id="ARBA00010869"/>
    </source>
</evidence>
<dbReference type="GO" id="GO:0004794">
    <property type="term" value="F:threonine deaminase activity"/>
    <property type="evidence" value="ECO:0007669"/>
    <property type="project" value="UniProtKB-EC"/>
</dbReference>
<dbReference type="Pfam" id="PF01842">
    <property type="entry name" value="ACT"/>
    <property type="match status" value="1"/>
</dbReference>
<evidence type="ECO:0000256" key="5">
    <source>
        <dbReference type="ARBA" id="ARBA00022898"/>
    </source>
</evidence>